<sequence>MGSWDGEIKLWALTPTLKSFSYVCSVTAAGVVNSLQLLAVPHGNINTSSWQKQTQEDQMDVEEDAGSNAGDQVVAPSRRAKMPADVLLVASVAREPRLGRWIKVKNGAKNGTLVVNLGNP</sequence>
<gene>
    <name evidence="1" type="ORF">QFC22_003127</name>
</gene>
<reference evidence="1" key="1">
    <citation type="submission" date="2023-04" db="EMBL/GenBank/DDBJ databases">
        <title>Draft Genome sequencing of Naganishia species isolated from polar environments using Oxford Nanopore Technology.</title>
        <authorList>
            <person name="Leo P."/>
            <person name="Venkateswaran K."/>
        </authorList>
    </citation>
    <scope>NUCLEOTIDE SEQUENCE</scope>
    <source>
        <strain evidence="1">MNA-CCFEE 5425</strain>
    </source>
</reference>
<comment type="caution">
    <text evidence="1">The sequence shown here is derived from an EMBL/GenBank/DDBJ whole genome shotgun (WGS) entry which is preliminary data.</text>
</comment>
<dbReference type="EMBL" id="JASBWU010000007">
    <property type="protein sequence ID" value="KAJ9120227.1"/>
    <property type="molecule type" value="Genomic_DNA"/>
</dbReference>
<keyword evidence="2" id="KW-1185">Reference proteome</keyword>
<name>A0ACC2XBV1_9TREE</name>
<protein>
    <submittedName>
        <fullName evidence="1">Uncharacterized protein</fullName>
    </submittedName>
</protein>
<organism evidence="1 2">
    <name type="scientific">Naganishia vaughanmartiniae</name>
    <dbReference type="NCBI Taxonomy" id="1424756"/>
    <lineage>
        <taxon>Eukaryota</taxon>
        <taxon>Fungi</taxon>
        <taxon>Dikarya</taxon>
        <taxon>Basidiomycota</taxon>
        <taxon>Agaricomycotina</taxon>
        <taxon>Tremellomycetes</taxon>
        <taxon>Filobasidiales</taxon>
        <taxon>Filobasidiaceae</taxon>
        <taxon>Naganishia</taxon>
    </lineage>
</organism>
<evidence type="ECO:0000313" key="1">
    <source>
        <dbReference type="EMBL" id="KAJ9120227.1"/>
    </source>
</evidence>
<proteinExistence type="predicted"/>
<evidence type="ECO:0000313" key="2">
    <source>
        <dbReference type="Proteomes" id="UP001243375"/>
    </source>
</evidence>
<accession>A0ACC2XBV1</accession>
<dbReference type="Proteomes" id="UP001243375">
    <property type="component" value="Unassembled WGS sequence"/>
</dbReference>